<dbReference type="AlphaFoldDB" id="A0A8J5WRM8"/>
<name>A0A8J5WRM8_ZIZPA</name>
<protein>
    <submittedName>
        <fullName evidence="1">Uncharacterized protein</fullName>
    </submittedName>
</protein>
<evidence type="ECO:0000313" key="2">
    <source>
        <dbReference type="Proteomes" id="UP000729402"/>
    </source>
</evidence>
<gene>
    <name evidence="1" type="ORF">GUJ93_ZPchr0012g20244</name>
</gene>
<accession>A0A8J5WRM8</accession>
<keyword evidence="2" id="KW-1185">Reference proteome</keyword>
<reference evidence="1" key="2">
    <citation type="submission" date="2021-02" db="EMBL/GenBank/DDBJ databases">
        <authorList>
            <person name="Kimball J.A."/>
            <person name="Haas M.W."/>
            <person name="Macchietto M."/>
            <person name="Kono T."/>
            <person name="Duquette J."/>
            <person name="Shao M."/>
        </authorList>
    </citation>
    <scope>NUCLEOTIDE SEQUENCE</scope>
    <source>
        <tissue evidence="1">Fresh leaf tissue</tissue>
    </source>
</reference>
<dbReference type="EMBL" id="JAAALK010000080">
    <property type="protein sequence ID" value="KAG8093922.1"/>
    <property type="molecule type" value="Genomic_DNA"/>
</dbReference>
<reference evidence="1" key="1">
    <citation type="journal article" date="2021" name="bioRxiv">
        <title>Whole Genome Assembly and Annotation of Northern Wild Rice, Zizania palustris L., Supports a Whole Genome Duplication in the Zizania Genus.</title>
        <authorList>
            <person name="Haas M."/>
            <person name="Kono T."/>
            <person name="Macchietto M."/>
            <person name="Millas R."/>
            <person name="McGilp L."/>
            <person name="Shao M."/>
            <person name="Duquette J."/>
            <person name="Hirsch C.N."/>
            <person name="Kimball J."/>
        </authorList>
    </citation>
    <scope>NUCLEOTIDE SEQUENCE</scope>
    <source>
        <tissue evidence="1">Fresh leaf tissue</tissue>
    </source>
</reference>
<organism evidence="1 2">
    <name type="scientific">Zizania palustris</name>
    <name type="common">Northern wild rice</name>
    <dbReference type="NCBI Taxonomy" id="103762"/>
    <lineage>
        <taxon>Eukaryota</taxon>
        <taxon>Viridiplantae</taxon>
        <taxon>Streptophyta</taxon>
        <taxon>Embryophyta</taxon>
        <taxon>Tracheophyta</taxon>
        <taxon>Spermatophyta</taxon>
        <taxon>Magnoliopsida</taxon>
        <taxon>Liliopsida</taxon>
        <taxon>Poales</taxon>
        <taxon>Poaceae</taxon>
        <taxon>BOP clade</taxon>
        <taxon>Oryzoideae</taxon>
        <taxon>Oryzeae</taxon>
        <taxon>Zizaniinae</taxon>
        <taxon>Zizania</taxon>
    </lineage>
</organism>
<dbReference type="Proteomes" id="UP000729402">
    <property type="component" value="Unassembled WGS sequence"/>
</dbReference>
<comment type="caution">
    <text evidence="1">The sequence shown here is derived from an EMBL/GenBank/DDBJ whole genome shotgun (WGS) entry which is preliminary data.</text>
</comment>
<evidence type="ECO:0000313" key="1">
    <source>
        <dbReference type="EMBL" id="KAG8093922.1"/>
    </source>
</evidence>
<sequence length="79" mass="9110">MASRAETKKYLTWASVFRRCSGGRLNLIRSSFQLRLESSEKQDIHGKQWISSSSSTGRREEGVGWWEGRWKGATCRAWS</sequence>
<proteinExistence type="predicted"/>